<dbReference type="SMART" id="SM00181">
    <property type="entry name" value="EGF"/>
    <property type="match status" value="2"/>
</dbReference>
<dbReference type="InterPro" id="IPR050778">
    <property type="entry name" value="Cueball_EGF_LRP_Nidogen"/>
</dbReference>
<evidence type="ECO:0000256" key="1">
    <source>
        <dbReference type="ARBA" id="ARBA00022536"/>
    </source>
</evidence>
<keyword evidence="7" id="KW-0472">Membrane</keyword>
<feature type="domain" description="EGF-like" evidence="9">
    <location>
        <begin position="632"/>
        <end position="669"/>
    </location>
</feature>
<evidence type="ECO:0000259" key="9">
    <source>
        <dbReference type="SMART" id="SM00181"/>
    </source>
</evidence>
<accession>A0AAE0SSE4</accession>
<name>A0AAE0SSE4_9BIVA</name>
<dbReference type="PANTHER" id="PTHR46513">
    <property type="entry name" value="VITELLOGENIN RECEPTOR-LIKE PROTEIN-RELATED-RELATED"/>
    <property type="match status" value="1"/>
</dbReference>
<dbReference type="Pfam" id="PF00058">
    <property type="entry name" value="Ldl_recept_b"/>
    <property type="match status" value="1"/>
</dbReference>
<dbReference type="SUPFAM" id="SSF63825">
    <property type="entry name" value="YWTD domain"/>
    <property type="match status" value="2"/>
</dbReference>
<reference evidence="10" key="3">
    <citation type="submission" date="2023-05" db="EMBL/GenBank/DDBJ databases">
        <authorList>
            <person name="Smith C.H."/>
        </authorList>
    </citation>
    <scope>NUCLEOTIDE SEQUENCE</scope>
    <source>
        <strain evidence="10">CHS0354</strain>
        <tissue evidence="10">Mantle</tissue>
    </source>
</reference>
<feature type="signal peptide" evidence="8">
    <location>
        <begin position="1"/>
        <end position="23"/>
    </location>
</feature>
<evidence type="ECO:0000313" key="10">
    <source>
        <dbReference type="EMBL" id="KAK3597260.1"/>
    </source>
</evidence>
<feature type="chain" id="PRO_5042095573" description="EGF-like domain-containing protein" evidence="8">
    <location>
        <begin position="24"/>
        <end position="798"/>
    </location>
</feature>
<keyword evidence="7" id="KW-1133">Transmembrane helix</keyword>
<reference evidence="10" key="2">
    <citation type="journal article" date="2021" name="Genome Biol. Evol.">
        <title>Developing a high-quality reference genome for a parasitic bivalve with doubly uniparental inheritance (Bivalvia: Unionida).</title>
        <authorList>
            <person name="Smith C.H."/>
        </authorList>
    </citation>
    <scope>NUCLEOTIDE SEQUENCE</scope>
    <source>
        <strain evidence="10">CHS0354</strain>
        <tissue evidence="10">Mantle</tissue>
    </source>
</reference>
<keyword evidence="5" id="KW-0325">Glycoprotein</keyword>
<feature type="transmembrane region" description="Helical" evidence="7">
    <location>
        <begin position="698"/>
        <end position="721"/>
    </location>
</feature>
<evidence type="ECO:0000313" key="11">
    <source>
        <dbReference type="Proteomes" id="UP001195483"/>
    </source>
</evidence>
<dbReference type="Pfam" id="PF14670">
    <property type="entry name" value="FXa_inhibition"/>
    <property type="match status" value="1"/>
</dbReference>
<evidence type="ECO:0000256" key="2">
    <source>
        <dbReference type="ARBA" id="ARBA00022729"/>
    </source>
</evidence>
<evidence type="ECO:0000256" key="7">
    <source>
        <dbReference type="SAM" id="Phobius"/>
    </source>
</evidence>
<sequence length="798" mass="88091">MDVKSILTLEIVLLICGYGQCLADNFPQECLLIVDYYGNIYRMETKNHSYVNISTKNPVTTYDTDYDPIDDVIFRNEFTNTSFPKISATSMHGTNQTRIHSFNITALPYGMAVDAISRLLFYADAGNRVIGVISLKDYSHKTVISSNLSFPRYIVTDPINGTIIWIDRASPAKIEKSSYSGTNRNIIVDTALSLPSGLALDINEGVIYWCDAGTIQRVNLDGYNRRTIYNTLPMDVTPYSSALYQSYLYFTNWGPSRSVMRIGKDGNGLSSVGPSAFDYIMDICVYSNGTAALENNGCSNGISNCSHFCFPLPGGSKMCACPDGMILQSDGRTCGNDITSLTWTSTMTTQSDRYLSSPGLSDYFPNNFILILDYIGAIYQMDINNHTYQEIPIQNALATYDIDYDHIDGIIFRNEFTYTGLRQISSVSIYGINRKIIHSFNSNALPYGIAVDAISRLLFYADAGNHIIGVISLRDYLHKTVISSNLSFPRYIATDPKSGTIFWIDRGNPSTIEKSTYTGKNRQVLINTGLSLPSGLALDINDGVMYWCDSGTIQRANVDGSNRQIIYRTQGTEVTPYSSAFYQSYLYFTYWGPSRSLMRVGKDGSGLTSVSAPAFGYILDIYVHSKASGKNGCSNASGGCSHFCFPLSRGYVCDCPDDMTLQPDGQSCRIDVTSLSSTTIPTSPPSNGVTEELTSLRAAVGALAGLLVISVFLNVCFIITYRRMKMETKKDLHSVNSVTKEDRIVNVSGISVTQIRKIPDESYPVFYPSVGNIQPITQNDVYLTPYGNEAGDGYTECM</sequence>
<gene>
    <name evidence="10" type="ORF">CHS0354_005019</name>
</gene>
<keyword evidence="4" id="KW-1015">Disulfide bond</keyword>
<evidence type="ECO:0000256" key="6">
    <source>
        <dbReference type="PROSITE-ProRule" id="PRU00461"/>
    </source>
</evidence>
<protein>
    <recommendedName>
        <fullName evidence="9">EGF-like domain-containing protein</fullName>
    </recommendedName>
</protein>
<keyword evidence="1" id="KW-0245">EGF-like domain</keyword>
<dbReference type="PROSITE" id="PS51120">
    <property type="entry name" value="LDLRB"/>
    <property type="match status" value="2"/>
</dbReference>
<evidence type="ECO:0000256" key="4">
    <source>
        <dbReference type="ARBA" id="ARBA00023157"/>
    </source>
</evidence>
<feature type="repeat" description="LDL-receptor class B" evidence="6">
    <location>
        <begin position="499"/>
        <end position="542"/>
    </location>
</feature>
<organism evidence="10 11">
    <name type="scientific">Potamilus streckersoni</name>
    <dbReference type="NCBI Taxonomy" id="2493646"/>
    <lineage>
        <taxon>Eukaryota</taxon>
        <taxon>Metazoa</taxon>
        <taxon>Spiralia</taxon>
        <taxon>Lophotrochozoa</taxon>
        <taxon>Mollusca</taxon>
        <taxon>Bivalvia</taxon>
        <taxon>Autobranchia</taxon>
        <taxon>Heteroconchia</taxon>
        <taxon>Palaeoheterodonta</taxon>
        <taxon>Unionida</taxon>
        <taxon>Unionoidea</taxon>
        <taxon>Unionidae</taxon>
        <taxon>Ambleminae</taxon>
        <taxon>Lampsilini</taxon>
        <taxon>Potamilus</taxon>
    </lineage>
</organism>
<proteinExistence type="predicted"/>
<feature type="domain" description="EGF-like" evidence="9">
    <location>
        <begin position="297"/>
        <end position="335"/>
    </location>
</feature>
<keyword evidence="7" id="KW-0812">Transmembrane</keyword>
<dbReference type="AlphaFoldDB" id="A0AAE0SSE4"/>
<dbReference type="InterPro" id="IPR000033">
    <property type="entry name" value="LDLR_classB_rpt"/>
</dbReference>
<dbReference type="Proteomes" id="UP001195483">
    <property type="component" value="Unassembled WGS sequence"/>
</dbReference>
<dbReference type="SUPFAM" id="SSF57196">
    <property type="entry name" value="EGF/Laminin"/>
    <property type="match status" value="2"/>
</dbReference>
<keyword evidence="3" id="KW-0677">Repeat</keyword>
<feature type="repeat" description="LDL-receptor class B" evidence="6">
    <location>
        <begin position="161"/>
        <end position="204"/>
    </location>
</feature>
<reference evidence="10" key="1">
    <citation type="journal article" date="2021" name="Genome Biol. Evol.">
        <title>A High-Quality Reference Genome for a Parasitic Bivalve with Doubly Uniparental Inheritance (Bivalvia: Unionida).</title>
        <authorList>
            <person name="Smith C.H."/>
        </authorList>
    </citation>
    <scope>NUCLEOTIDE SEQUENCE</scope>
    <source>
        <strain evidence="10">CHS0354</strain>
    </source>
</reference>
<keyword evidence="2 8" id="KW-0732">Signal</keyword>
<dbReference type="SMART" id="SM00135">
    <property type="entry name" value="LY"/>
    <property type="match status" value="8"/>
</dbReference>
<keyword evidence="11" id="KW-1185">Reference proteome</keyword>
<evidence type="ECO:0000256" key="5">
    <source>
        <dbReference type="ARBA" id="ARBA00023180"/>
    </source>
</evidence>
<comment type="caution">
    <text evidence="10">The sequence shown here is derived from an EMBL/GenBank/DDBJ whole genome shotgun (WGS) entry which is preliminary data.</text>
</comment>
<evidence type="ECO:0000256" key="3">
    <source>
        <dbReference type="ARBA" id="ARBA00022737"/>
    </source>
</evidence>
<evidence type="ECO:0000256" key="8">
    <source>
        <dbReference type="SAM" id="SignalP"/>
    </source>
</evidence>
<dbReference type="FunFam" id="2.120.10.30:FF:000241">
    <property type="entry name" value="Low-density lipoprotein receptor-related protein 6"/>
    <property type="match status" value="2"/>
</dbReference>
<dbReference type="Gene3D" id="2.120.10.30">
    <property type="entry name" value="TolB, C-terminal domain"/>
    <property type="match status" value="2"/>
</dbReference>
<dbReference type="InterPro" id="IPR000742">
    <property type="entry name" value="EGF"/>
</dbReference>
<dbReference type="InterPro" id="IPR011042">
    <property type="entry name" value="6-blade_b-propeller_TolB-like"/>
</dbReference>
<dbReference type="EMBL" id="JAEAOA010000363">
    <property type="protein sequence ID" value="KAK3597260.1"/>
    <property type="molecule type" value="Genomic_DNA"/>
</dbReference>